<evidence type="ECO:0000256" key="3">
    <source>
        <dbReference type="ARBA" id="ARBA00022833"/>
    </source>
</evidence>
<dbReference type="Pfam" id="PF17122">
    <property type="entry name" value="zf-C3H2C3"/>
    <property type="match status" value="1"/>
</dbReference>
<organism evidence="8 9">
    <name type="scientific">Trametes pubescens</name>
    <name type="common">White-rot fungus</name>
    <dbReference type="NCBI Taxonomy" id="154538"/>
    <lineage>
        <taxon>Eukaryota</taxon>
        <taxon>Fungi</taxon>
        <taxon>Dikarya</taxon>
        <taxon>Basidiomycota</taxon>
        <taxon>Agaricomycotina</taxon>
        <taxon>Agaricomycetes</taxon>
        <taxon>Polyporales</taxon>
        <taxon>Polyporaceae</taxon>
        <taxon>Trametes</taxon>
    </lineage>
</organism>
<keyword evidence="4" id="KW-0472">Membrane</keyword>
<dbReference type="Pfam" id="PF12451">
    <property type="entry name" value="VPS11_C"/>
    <property type="match status" value="1"/>
</dbReference>
<accession>A0A1M2V6P7</accession>
<dbReference type="InterPro" id="IPR001841">
    <property type="entry name" value="Znf_RING"/>
</dbReference>
<name>A0A1M2V6P7_TRAPU</name>
<reference evidence="8 9" key="1">
    <citation type="submission" date="2016-10" db="EMBL/GenBank/DDBJ databases">
        <title>Genome sequence of the basidiomycete white-rot fungus Trametes pubescens.</title>
        <authorList>
            <person name="Makela M.R."/>
            <person name="Granchi Z."/>
            <person name="Peng M."/>
            <person name="De Vries R.P."/>
            <person name="Grigoriev I."/>
            <person name="Riley R."/>
            <person name="Hilden K."/>
        </authorList>
    </citation>
    <scope>NUCLEOTIDE SEQUENCE [LARGE SCALE GENOMIC DNA]</scope>
    <source>
        <strain evidence="8 9">FBCC735</strain>
    </source>
</reference>
<dbReference type="InterPro" id="IPR024763">
    <property type="entry name" value="VPS11_C"/>
</dbReference>
<evidence type="ECO:0000256" key="4">
    <source>
        <dbReference type="ARBA" id="ARBA00023136"/>
    </source>
</evidence>
<evidence type="ECO:0000256" key="1">
    <source>
        <dbReference type="ARBA" id="ARBA00022723"/>
    </source>
</evidence>
<proteinExistence type="predicted"/>
<dbReference type="OrthoDB" id="26184at2759"/>
<dbReference type="PROSITE" id="PS50089">
    <property type="entry name" value="ZF_RING_2"/>
    <property type="match status" value="1"/>
</dbReference>
<dbReference type="EMBL" id="MNAD01001622">
    <property type="protein sequence ID" value="OJT03245.1"/>
    <property type="molecule type" value="Genomic_DNA"/>
</dbReference>
<dbReference type="CDD" id="cd16688">
    <property type="entry name" value="RING-H2_Vps11"/>
    <property type="match status" value="1"/>
</dbReference>
<dbReference type="GO" id="GO:0007032">
    <property type="term" value="P:endosome organization"/>
    <property type="evidence" value="ECO:0007669"/>
    <property type="project" value="TreeGrafter"/>
</dbReference>
<keyword evidence="3" id="KW-0862">Zinc</keyword>
<dbReference type="GO" id="GO:0008270">
    <property type="term" value="F:zinc ion binding"/>
    <property type="evidence" value="ECO:0007669"/>
    <property type="project" value="UniProtKB-KW"/>
</dbReference>
<evidence type="ECO:0000259" key="7">
    <source>
        <dbReference type="PROSITE" id="PS50089"/>
    </source>
</evidence>
<gene>
    <name evidence="8" type="ORF">TRAPUB_6166</name>
</gene>
<evidence type="ECO:0000256" key="5">
    <source>
        <dbReference type="ARBA" id="ARBA00029433"/>
    </source>
</evidence>
<keyword evidence="9" id="KW-1185">Reference proteome</keyword>
<dbReference type="GO" id="GO:0048284">
    <property type="term" value="P:organelle fusion"/>
    <property type="evidence" value="ECO:0007669"/>
    <property type="project" value="TreeGrafter"/>
</dbReference>
<dbReference type="GO" id="GO:0007033">
    <property type="term" value="P:vacuole organization"/>
    <property type="evidence" value="ECO:0007669"/>
    <property type="project" value="TreeGrafter"/>
</dbReference>
<evidence type="ECO:0000256" key="6">
    <source>
        <dbReference type="PROSITE-ProRule" id="PRU00175"/>
    </source>
</evidence>
<dbReference type="GO" id="GO:0030674">
    <property type="term" value="F:protein-macromolecule adaptor activity"/>
    <property type="evidence" value="ECO:0007669"/>
    <property type="project" value="TreeGrafter"/>
</dbReference>
<dbReference type="InterPro" id="IPR057307">
    <property type="entry name" value="PEP5_VPS11_N"/>
</dbReference>
<protein>
    <submittedName>
        <fullName evidence="8">Vacuolar protein sorting-associated protein 11-like protein</fullName>
    </submittedName>
</protein>
<dbReference type="GO" id="GO:0030897">
    <property type="term" value="C:HOPS complex"/>
    <property type="evidence" value="ECO:0007669"/>
    <property type="project" value="TreeGrafter"/>
</dbReference>
<dbReference type="GO" id="GO:0006904">
    <property type="term" value="P:vesicle docking involved in exocytosis"/>
    <property type="evidence" value="ECO:0007669"/>
    <property type="project" value="TreeGrafter"/>
</dbReference>
<dbReference type="GO" id="GO:0005768">
    <property type="term" value="C:endosome"/>
    <property type="evidence" value="ECO:0007669"/>
    <property type="project" value="TreeGrafter"/>
</dbReference>
<dbReference type="PANTHER" id="PTHR23323:SF24">
    <property type="entry name" value="VACUOLAR PROTEIN SORTING-ASSOCIATED PROTEIN 11 HOMOLOG"/>
    <property type="match status" value="1"/>
</dbReference>
<evidence type="ECO:0000256" key="2">
    <source>
        <dbReference type="ARBA" id="ARBA00022771"/>
    </source>
</evidence>
<keyword evidence="2 6" id="KW-0863">Zinc-finger</keyword>
<dbReference type="AlphaFoldDB" id="A0A1M2V6P7"/>
<feature type="domain" description="RING-type" evidence="7">
    <location>
        <begin position="354"/>
        <end position="389"/>
    </location>
</feature>
<dbReference type="Gene3D" id="3.30.40.10">
    <property type="entry name" value="Zinc/RING finger domain, C3HC4 (zinc finger)"/>
    <property type="match status" value="1"/>
</dbReference>
<comment type="caution">
    <text evidence="8">The sequence shown here is derived from an EMBL/GenBank/DDBJ whole genome shotgun (WGS) entry which is preliminary data.</text>
</comment>
<dbReference type="SUPFAM" id="SSF57850">
    <property type="entry name" value="RING/U-box"/>
    <property type="match status" value="1"/>
</dbReference>
<sequence>MDEIGASLGCATMDWKAREVVVARDEAIYLCGTESRSPCYAYEGPKSSIYTHRNYIVIVSPPFTPSASAASATVRNFVAKSGGPSGSDITKLTVFDPENQYVAHSGTFTEGVREVFSAWGKLYALSNDSKLLCLEEKPTSEKFDMLDRKGLYTLALNIAETQKLDEAHTTNIHKQYGDHLYAKADYDNAMQQYIQTIRYVQPSYIIRKSQEDVLRFFMDRDQEGDAGASAEVVRRLDQYGPGRPQLYPLVLRFLTSTPALLAKHREDVRRVLRVIDEEKPMPPISVVQVLSRNSVASVGLVKEWLMSRIKSAREEVDTDQKLIASYRTETEAKLRQVEELSDPDHPRVFHVTQCSACQGGLDLPAVHFMCNHSYHQRCLPQNETECPNCAREHGIIREIRRNNERLADQHELFLSEVREGRFVALSTGFSRGVLNLSRVEEAGSL</sequence>
<dbReference type="STRING" id="154538.A0A1M2V6P7"/>
<evidence type="ECO:0000313" key="8">
    <source>
        <dbReference type="EMBL" id="OJT03245.1"/>
    </source>
</evidence>
<evidence type="ECO:0000313" key="9">
    <source>
        <dbReference type="Proteomes" id="UP000184267"/>
    </source>
</evidence>
<dbReference type="PANTHER" id="PTHR23323">
    <property type="entry name" value="VACUOLAR PROTEIN SORTING-ASSOCIATED PROTEIN"/>
    <property type="match status" value="1"/>
</dbReference>
<comment type="subcellular location">
    <subcellularLocation>
        <location evidence="5">Endomembrane system</location>
        <topology evidence="5">Peripheral membrane protein</topology>
        <orientation evidence="5">Cytoplasmic side</orientation>
    </subcellularLocation>
</comment>
<keyword evidence="1" id="KW-0479">Metal-binding</keyword>
<dbReference type="InterPro" id="IPR013083">
    <property type="entry name" value="Znf_RING/FYVE/PHD"/>
</dbReference>
<dbReference type="Pfam" id="PF23341">
    <property type="entry name" value="PEP5_VPS11_N"/>
    <property type="match status" value="1"/>
</dbReference>
<dbReference type="Proteomes" id="UP000184267">
    <property type="component" value="Unassembled WGS sequence"/>
</dbReference>